<sequence length="375" mass="42496">MTYRPIRQFVVRRHSVLPTKNKVSLTSETSRHFPRTTPGLYGWAPHKTVISKCALTMPDEKRRVIIEKSSTVRRRYQRSNKVFRFSAEELKRIEREEAREKRARELREKEKRRIANKKKKAEQDARLREEQRRQGPPDPESLKFPSSQQLLSRFMTFTKKPPQPQNVEQPEQPAQPEHPEQTKELQFEAVKDSKGHNSGASADDGNDDGNAGGDTEIDSDGFDDLDEELEREMSTLERAGPSNAPEDDKTPDESLGPHTTIDTGEAIHEDTCQRQGDEDDEFSDCSVFNDEGLLKEADAAGTSRPNITEQREPPSDNIPAHPRRQPPAEQLKLPPPGLSLGSSFRDETADFLEDVFARGCGDSFSELIQADIKPL</sequence>
<feature type="region of interest" description="Disordered" evidence="1">
    <location>
        <begin position="98"/>
        <end position="146"/>
    </location>
</feature>
<feature type="compositionally biased region" description="Basic and acidic residues" evidence="1">
    <location>
        <begin position="121"/>
        <end position="135"/>
    </location>
</feature>
<feature type="compositionally biased region" description="Acidic residues" evidence="1">
    <location>
        <begin position="215"/>
        <end position="230"/>
    </location>
</feature>
<reference evidence="2" key="1">
    <citation type="submission" date="2022-11" db="EMBL/GenBank/DDBJ databases">
        <authorList>
            <person name="Petersen C."/>
        </authorList>
    </citation>
    <scope>NUCLEOTIDE SEQUENCE</scope>
    <source>
        <strain evidence="2">IBT 19713</strain>
    </source>
</reference>
<feature type="compositionally biased region" description="Basic and acidic residues" evidence="1">
    <location>
        <begin position="98"/>
        <end position="113"/>
    </location>
</feature>
<protein>
    <submittedName>
        <fullName evidence="2">Uncharacterized protein</fullName>
    </submittedName>
</protein>
<comment type="caution">
    <text evidence="2">The sequence shown here is derived from an EMBL/GenBank/DDBJ whole genome shotgun (WGS) entry which is preliminary data.</text>
</comment>
<reference evidence="2" key="2">
    <citation type="journal article" date="2023" name="IMA Fungus">
        <title>Comparative genomic study of the Penicillium genus elucidates a diverse pangenome and 15 lateral gene transfer events.</title>
        <authorList>
            <person name="Petersen C."/>
            <person name="Sorensen T."/>
            <person name="Nielsen M.R."/>
            <person name="Sondergaard T.E."/>
            <person name="Sorensen J.L."/>
            <person name="Fitzpatrick D.A."/>
            <person name="Frisvad J.C."/>
            <person name="Nielsen K.L."/>
        </authorList>
    </citation>
    <scope>NUCLEOTIDE SEQUENCE</scope>
    <source>
        <strain evidence="2">IBT 19713</strain>
    </source>
</reference>
<name>A0A9W9NYU2_9EURO</name>
<accession>A0A9W9NYU2</accession>
<evidence type="ECO:0000313" key="3">
    <source>
        <dbReference type="Proteomes" id="UP001150941"/>
    </source>
</evidence>
<keyword evidence="3" id="KW-1185">Reference proteome</keyword>
<dbReference type="GeneID" id="83201800"/>
<proteinExistence type="predicted"/>
<dbReference type="Proteomes" id="UP001150941">
    <property type="component" value="Unassembled WGS sequence"/>
</dbReference>
<feature type="compositionally biased region" description="Basic and acidic residues" evidence="1">
    <location>
        <begin position="265"/>
        <end position="276"/>
    </location>
</feature>
<organism evidence="2 3">
    <name type="scientific">Penicillium chermesinum</name>
    <dbReference type="NCBI Taxonomy" id="63820"/>
    <lineage>
        <taxon>Eukaryota</taxon>
        <taxon>Fungi</taxon>
        <taxon>Dikarya</taxon>
        <taxon>Ascomycota</taxon>
        <taxon>Pezizomycotina</taxon>
        <taxon>Eurotiomycetes</taxon>
        <taxon>Eurotiomycetidae</taxon>
        <taxon>Eurotiales</taxon>
        <taxon>Aspergillaceae</taxon>
        <taxon>Penicillium</taxon>
    </lineage>
</organism>
<evidence type="ECO:0000256" key="1">
    <source>
        <dbReference type="SAM" id="MobiDB-lite"/>
    </source>
</evidence>
<feature type="compositionally biased region" description="Low complexity" evidence="1">
    <location>
        <begin position="165"/>
        <end position="175"/>
    </location>
</feature>
<dbReference type="RefSeq" id="XP_058330237.1">
    <property type="nucleotide sequence ID" value="XM_058474497.1"/>
</dbReference>
<dbReference type="OrthoDB" id="4227165at2759"/>
<feature type="compositionally biased region" description="Basic and acidic residues" evidence="1">
    <location>
        <begin position="177"/>
        <end position="195"/>
    </location>
</feature>
<evidence type="ECO:0000313" key="2">
    <source>
        <dbReference type="EMBL" id="KAJ5232244.1"/>
    </source>
</evidence>
<feature type="region of interest" description="Disordered" evidence="1">
    <location>
        <begin position="159"/>
        <end position="344"/>
    </location>
</feature>
<gene>
    <name evidence="2" type="ORF">N7468_005200</name>
</gene>
<dbReference type="EMBL" id="JAPQKS010000004">
    <property type="protein sequence ID" value="KAJ5232244.1"/>
    <property type="molecule type" value="Genomic_DNA"/>
</dbReference>
<dbReference type="AlphaFoldDB" id="A0A9W9NYU2"/>